<evidence type="ECO:0000313" key="4">
    <source>
        <dbReference type="EMBL" id="KAF2479364.1"/>
    </source>
</evidence>
<dbReference type="PRINTS" id="PR00081">
    <property type="entry name" value="GDHRDH"/>
</dbReference>
<dbReference type="InterPro" id="IPR045313">
    <property type="entry name" value="CBR1-like"/>
</dbReference>
<dbReference type="SUPFAM" id="SSF51735">
    <property type="entry name" value="NAD(P)-binding Rossmann-fold domains"/>
    <property type="match status" value="1"/>
</dbReference>
<evidence type="ECO:0000313" key="5">
    <source>
        <dbReference type="Proteomes" id="UP000799767"/>
    </source>
</evidence>
<dbReference type="AlphaFoldDB" id="A0A6A6PI25"/>
<keyword evidence="2" id="KW-0521">NADP</keyword>
<dbReference type="Proteomes" id="UP000799767">
    <property type="component" value="Unassembled WGS sequence"/>
</dbReference>
<evidence type="ECO:0000256" key="3">
    <source>
        <dbReference type="ARBA" id="ARBA00023002"/>
    </source>
</evidence>
<dbReference type="OrthoDB" id="191139at2759"/>
<proteinExistence type="inferred from homology"/>
<dbReference type="Pfam" id="PF00106">
    <property type="entry name" value="adh_short"/>
    <property type="match status" value="1"/>
</dbReference>
<dbReference type="PANTHER" id="PTHR43963:SF6">
    <property type="entry name" value="CHAIN DEHYDROGENASE FAMILY PROTEIN, PUTATIVE (AFU_ORTHOLOGUE AFUA_3G15350)-RELATED"/>
    <property type="match status" value="1"/>
</dbReference>
<keyword evidence="3" id="KW-0560">Oxidoreductase</keyword>
<dbReference type="RefSeq" id="XP_033585934.1">
    <property type="nucleotide sequence ID" value="XM_033737657.1"/>
</dbReference>
<organism evidence="4 5">
    <name type="scientific">Neohortaea acidophila</name>
    <dbReference type="NCBI Taxonomy" id="245834"/>
    <lineage>
        <taxon>Eukaryota</taxon>
        <taxon>Fungi</taxon>
        <taxon>Dikarya</taxon>
        <taxon>Ascomycota</taxon>
        <taxon>Pezizomycotina</taxon>
        <taxon>Dothideomycetes</taxon>
        <taxon>Dothideomycetidae</taxon>
        <taxon>Mycosphaerellales</taxon>
        <taxon>Teratosphaeriaceae</taxon>
        <taxon>Neohortaea</taxon>
    </lineage>
</organism>
<dbReference type="GO" id="GO:0016616">
    <property type="term" value="F:oxidoreductase activity, acting on the CH-OH group of donors, NAD or NADP as acceptor"/>
    <property type="evidence" value="ECO:0007669"/>
    <property type="project" value="InterPro"/>
</dbReference>
<dbReference type="CDD" id="cd05324">
    <property type="entry name" value="carb_red_PTCR-like_SDR_c"/>
    <property type="match status" value="1"/>
</dbReference>
<reference evidence="4" key="1">
    <citation type="journal article" date="2020" name="Stud. Mycol.">
        <title>101 Dothideomycetes genomes: a test case for predicting lifestyles and emergence of pathogens.</title>
        <authorList>
            <person name="Haridas S."/>
            <person name="Albert R."/>
            <person name="Binder M."/>
            <person name="Bloem J."/>
            <person name="Labutti K."/>
            <person name="Salamov A."/>
            <person name="Andreopoulos B."/>
            <person name="Baker S."/>
            <person name="Barry K."/>
            <person name="Bills G."/>
            <person name="Bluhm B."/>
            <person name="Cannon C."/>
            <person name="Castanera R."/>
            <person name="Culley D."/>
            <person name="Daum C."/>
            <person name="Ezra D."/>
            <person name="Gonzalez J."/>
            <person name="Henrissat B."/>
            <person name="Kuo A."/>
            <person name="Liang C."/>
            <person name="Lipzen A."/>
            <person name="Lutzoni F."/>
            <person name="Magnuson J."/>
            <person name="Mondo S."/>
            <person name="Nolan M."/>
            <person name="Ohm R."/>
            <person name="Pangilinan J."/>
            <person name="Park H.-J."/>
            <person name="Ramirez L."/>
            <person name="Alfaro M."/>
            <person name="Sun H."/>
            <person name="Tritt A."/>
            <person name="Yoshinaga Y."/>
            <person name="Zwiers L.-H."/>
            <person name="Turgeon B."/>
            <person name="Goodwin S."/>
            <person name="Spatafora J."/>
            <person name="Crous P."/>
            <person name="Grigoriev I."/>
        </authorList>
    </citation>
    <scope>NUCLEOTIDE SEQUENCE</scope>
    <source>
        <strain evidence="4">CBS 113389</strain>
    </source>
</reference>
<evidence type="ECO:0000256" key="2">
    <source>
        <dbReference type="ARBA" id="ARBA00022857"/>
    </source>
</evidence>
<dbReference type="InterPro" id="IPR002347">
    <property type="entry name" value="SDR_fam"/>
</dbReference>
<sequence length="241" mass="25730">MSTIALITGANQGIGLATATRLAKDHDYHVIIGSRNSAAGEKAAKAIEAEGGKASSIQLDLTSDDSITAAAKTIETRFGRLDILVNNAAILLDGKDPKLSLRDMLTRTLETNVIGTACVTKAMLPLLRKSALPRVVFVSSRMGSLGLATDRSTMWYAIDYKTYDASKAALNMLALNYSRELEGTGARVNVACPGLIKTNLTQYHKYGGQPEDGARRIVELATLGKDGPTETFSNSEGLIPW</sequence>
<protein>
    <submittedName>
        <fullName evidence="4">Short chain dehydrogenase reductase</fullName>
    </submittedName>
</protein>
<dbReference type="EMBL" id="MU001641">
    <property type="protein sequence ID" value="KAF2479364.1"/>
    <property type="molecule type" value="Genomic_DNA"/>
</dbReference>
<comment type="similarity">
    <text evidence="1">Belongs to the short-chain dehydrogenases/reductases (SDR) family.</text>
</comment>
<keyword evidence="5" id="KW-1185">Reference proteome</keyword>
<name>A0A6A6PI25_9PEZI</name>
<dbReference type="GeneID" id="54478659"/>
<evidence type="ECO:0000256" key="1">
    <source>
        <dbReference type="ARBA" id="ARBA00006484"/>
    </source>
</evidence>
<dbReference type="Gene3D" id="3.40.50.720">
    <property type="entry name" value="NAD(P)-binding Rossmann-like Domain"/>
    <property type="match status" value="1"/>
</dbReference>
<dbReference type="InterPro" id="IPR036291">
    <property type="entry name" value="NAD(P)-bd_dom_sf"/>
</dbReference>
<accession>A0A6A6PI25</accession>
<dbReference type="PANTHER" id="PTHR43963">
    <property type="entry name" value="CARBONYL REDUCTASE 1-RELATED"/>
    <property type="match status" value="1"/>
</dbReference>
<gene>
    <name evidence="4" type="ORF">BDY17DRAFT_327341</name>
</gene>